<accession>A0A326UDT0</accession>
<evidence type="ECO:0000259" key="1">
    <source>
        <dbReference type="Pfam" id="PF13460"/>
    </source>
</evidence>
<comment type="caution">
    <text evidence="2">The sequence shown here is derived from an EMBL/GenBank/DDBJ whole genome shotgun (WGS) entry which is preliminary data.</text>
</comment>
<dbReference type="InterPro" id="IPR016040">
    <property type="entry name" value="NAD(P)-bd_dom"/>
</dbReference>
<dbReference type="PANTHER" id="PTHR15020:SF50">
    <property type="entry name" value="UPF0659 PROTEIN YMR090W"/>
    <property type="match status" value="1"/>
</dbReference>
<name>A0A326UDT0_THEHA</name>
<dbReference type="Gene3D" id="3.40.50.720">
    <property type="entry name" value="NAD(P)-binding Rossmann-like Domain"/>
    <property type="match status" value="1"/>
</dbReference>
<dbReference type="RefSeq" id="WP_111318698.1">
    <property type="nucleotide sequence ID" value="NZ_BIFX01000001.1"/>
</dbReference>
<dbReference type="InterPro" id="IPR036291">
    <property type="entry name" value="NAD(P)-bd_dom_sf"/>
</dbReference>
<proteinExistence type="predicted"/>
<protein>
    <submittedName>
        <fullName evidence="2">Uncharacterized protein YbjT (DUF2867 family)</fullName>
    </submittedName>
</protein>
<dbReference type="EMBL" id="QKUF01000001">
    <property type="protein sequence ID" value="PZW36446.1"/>
    <property type="molecule type" value="Genomic_DNA"/>
</dbReference>
<dbReference type="OrthoDB" id="9803892at2"/>
<feature type="domain" description="NAD(P)-binding" evidence="1">
    <location>
        <begin position="12"/>
        <end position="195"/>
    </location>
</feature>
<evidence type="ECO:0000313" key="2">
    <source>
        <dbReference type="EMBL" id="PZW36446.1"/>
    </source>
</evidence>
<dbReference type="PANTHER" id="PTHR15020">
    <property type="entry name" value="FLAVIN REDUCTASE-RELATED"/>
    <property type="match status" value="1"/>
</dbReference>
<dbReference type="Proteomes" id="UP000248806">
    <property type="component" value="Unassembled WGS sequence"/>
</dbReference>
<dbReference type="SUPFAM" id="SSF51735">
    <property type="entry name" value="NAD(P)-binding Rossmann-fold domains"/>
    <property type="match status" value="1"/>
</dbReference>
<evidence type="ECO:0000313" key="3">
    <source>
        <dbReference type="Proteomes" id="UP000248806"/>
    </source>
</evidence>
<organism evidence="2 3">
    <name type="scientific">Thermosporothrix hazakensis</name>
    <dbReference type="NCBI Taxonomy" id="644383"/>
    <lineage>
        <taxon>Bacteria</taxon>
        <taxon>Bacillati</taxon>
        <taxon>Chloroflexota</taxon>
        <taxon>Ktedonobacteria</taxon>
        <taxon>Ktedonobacterales</taxon>
        <taxon>Thermosporotrichaceae</taxon>
        <taxon>Thermosporothrix</taxon>
    </lineage>
</organism>
<keyword evidence="3" id="KW-1185">Reference proteome</keyword>
<reference evidence="2 3" key="1">
    <citation type="submission" date="2018-06" db="EMBL/GenBank/DDBJ databases">
        <title>Genomic Encyclopedia of Archaeal and Bacterial Type Strains, Phase II (KMG-II): from individual species to whole genera.</title>
        <authorList>
            <person name="Goeker M."/>
        </authorList>
    </citation>
    <scope>NUCLEOTIDE SEQUENCE [LARGE SCALE GENOMIC DNA]</scope>
    <source>
        <strain evidence="2 3">ATCC BAA-1881</strain>
    </source>
</reference>
<sequence length="220" mass="23523">MVDFTGRVLVLGASGATGRIVLSSLQAKGIHARAFVRSPQKARGLQSPTTEIFVADILDSATLREAMDGCTAVISVIGTRSMSDRRVIEETEHALLVRAINTAKEAGIHHFILCSSMGTQQPERIPPLAHILRAKHKAEEALISSGLTYTIIHPGGLTDDPGGQSILVFPHPLPTDGMIPRADLAEVLVQALIQPEAANKSVDVIIWPDQGPATRPHLFA</sequence>
<dbReference type="AlphaFoldDB" id="A0A326UDT0"/>
<dbReference type="Pfam" id="PF13460">
    <property type="entry name" value="NAD_binding_10"/>
    <property type="match status" value="1"/>
</dbReference>
<dbReference type="CDD" id="cd05243">
    <property type="entry name" value="SDR_a5"/>
    <property type="match status" value="1"/>
</dbReference>
<gene>
    <name evidence="2" type="ORF">EI42_00620</name>
</gene>